<evidence type="ECO:0000256" key="1">
    <source>
        <dbReference type="SAM" id="MobiDB-lite"/>
    </source>
</evidence>
<name>A0A2A6BYR4_PRIPA</name>
<dbReference type="PANTHER" id="PTHR13530:SF3">
    <property type="entry name" value="TBC1 DOMAIN FAMILY MEMBER 7"/>
    <property type="match status" value="1"/>
</dbReference>
<organism evidence="2 3">
    <name type="scientific">Pristionchus pacificus</name>
    <name type="common">Parasitic nematode worm</name>
    <dbReference type="NCBI Taxonomy" id="54126"/>
    <lineage>
        <taxon>Eukaryota</taxon>
        <taxon>Metazoa</taxon>
        <taxon>Ecdysozoa</taxon>
        <taxon>Nematoda</taxon>
        <taxon>Chromadorea</taxon>
        <taxon>Rhabditida</taxon>
        <taxon>Rhabditina</taxon>
        <taxon>Diplogasteromorpha</taxon>
        <taxon>Diplogasteroidea</taxon>
        <taxon>Neodiplogasteridae</taxon>
        <taxon>Pristionchus</taxon>
    </lineage>
</organism>
<evidence type="ECO:0000313" key="2">
    <source>
        <dbReference type="EnsemblMetazoa" id="PPA38671.1"/>
    </source>
</evidence>
<feature type="region of interest" description="Disordered" evidence="1">
    <location>
        <begin position="433"/>
        <end position="464"/>
    </location>
</feature>
<dbReference type="OrthoDB" id="18718at2759"/>
<accession>A0A2A6BYR4</accession>
<protein>
    <submittedName>
        <fullName evidence="2">Uncharacterized protein</fullName>
    </submittedName>
</protein>
<dbReference type="AlphaFoldDB" id="A0A2A6BYR4"/>
<accession>A0A8R1UR80</accession>
<dbReference type="Proteomes" id="UP000005239">
    <property type="component" value="Unassembled WGS sequence"/>
</dbReference>
<reference evidence="3" key="1">
    <citation type="journal article" date="2008" name="Nat. Genet.">
        <title>The Pristionchus pacificus genome provides a unique perspective on nematode lifestyle and parasitism.</title>
        <authorList>
            <person name="Dieterich C."/>
            <person name="Clifton S.W."/>
            <person name="Schuster L.N."/>
            <person name="Chinwalla A."/>
            <person name="Delehaunty K."/>
            <person name="Dinkelacker I."/>
            <person name="Fulton L."/>
            <person name="Fulton R."/>
            <person name="Godfrey J."/>
            <person name="Minx P."/>
            <person name="Mitreva M."/>
            <person name="Roeseler W."/>
            <person name="Tian H."/>
            <person name="Witte H."/>
            <person name="Yang S.P."/>
            <person name="Wilson R.K."/>
            <person name="Sommer R.J."/>
        </authorList>
    </citation>
    <scope>NUCLEOTIDE SEQUENCE [LARGE SCALE GENOMIC DNA]</scope>
    <source>
        <strain evidence="3">PS312</strain>
    </source>
</reference>
<feature type="compositionally biased region" description="Basic and acidic residues" evidence="1">
    <location>
        <begin position="435"/>
        <end position="448"/>
    </location>
</feature>
<keyword evidence="3" id="KW-1185">Reference proteome</keyword>
<dbReference type="InterPro" id="IPR039842">
    <property type="entry name" value="TBC1D7"/>
</dbReference>
<proteinExistence type="predicted"/>
<reference evidence="2" key="2">
    <citation type="submission" date="2022-06" db="UniProtKB">
        <authorList>
            <consortium name="EnsemblMetazoa"/>
        </authorList>
    </citation>
    <scope>IDENTIFICATION</scope>
    <source>
        <strain evidence="2">PS312</strain>
    </source>
</reference>
<dbReference type="EnsemblMetazoa" id="PPA38671.1">
    <property type="protein sequence ID" value="PPA38671.1"/>
    <property type="gene ID" value="WBGene00277040"/>
</dbReference>
<sequence length="464" mass="51802">MYYGSISIGIKMAAGSSLPANNFRQSLISKVVSKVDESAKLEELLSGDRDIDIFQLKQFVWKYCLPDKQRLNVWRLLLGVSSGHQEMRSTIDRHRNDEAESLWRSLRTMRLNDGREGPVPSDIVRMILLSRGHLRKGVDFRTHDIAPIVTIVHHMRMVAGLDGWKEAFSLSRAAHQLFINLFPSHVIHHIHKEVSKRVETDASVVVVSLLNLKMYMQSGGAALFKSTKALQKLWDKILSGGESRKSPPYLMTQLLISYFNLLSAKSNCKSPLSNVIRRDIPTNLDSAVPSLGYQSVSSQSALKDLTATLSEEEEIRLVNLSTEAVLRKPNFKMPDPPSSCNSLNGVHNASSLAWMIRGETVRRSDGFEFAGGKQKVCHRKLSGFFNGLSGLVLPTPTSRSSIDVHEVEVMKVLLNGATFNDDFLKKWSGYVTPSKARDGKDSAEETPRKRASTMSEAKLRSLPI</sequence>
<gene>
    <name evidence="2" type="primary">WBGene00277040</name>
</gene>
<evidence type="ECO:0000313" key="3">
    <source>
        <dbReference type="Proteomes" id="UP000005239"/>
    </source>
</evidence>
<dbReference type="Gene3D" id="1.10.10.750">
    <property type="entry name" value="Ypt/Rab-GAP domain of gyp1p, domain 1"/>
    <property type="match status" value="1"/>
</dbReference>
<dbReference type="PANTHER" id="PTHR13530">
    <property type="entry name" value="TBC1 DOMAIN FAMILY MEMBER 7"/>
    <property type="match status" value="1"/>
</dbReference>